<dbReference type="PANTHER" id="PTHR33542">
    <property type="entry name" value="SIROHYDROCHLORIN FERROCHELATASE, CHLOROPLASTIC"/>
    <property type="match status" value="1"/>
</dbReference>
<organism evidence="3">
    <name type="scientific">Pycnococcus provasolii</name>
    <dbReference type="NCBI Taxonomy" id="41880"/>
    <lineage>
        <taxon>Eukaryota</taxon>
        <taxon>Viridiplantae</taxon>
        <taxon>Chlorophyta</taxon>
        <taxon>Pseudoscourfieldiophyceae</taxon>
        <taxon>Pseudoscourfieldiales</taxon>
        <taxon>Pycnococcaceae</taxon>
        <taxon>Pycnococcus</taxon>
    </lineage>
</organism>
<evidence type="ECO:0000256" key="1">
    <source>
        <dbReference type="ARBA" id="ARBA00022723"/>
    </source>
</evidence>
<keyword evidence="2" id="KW-0456">Lyase</keyword>
<dbReference type="CDD" id="cd03416">
    <property type="entry name" value="CbiX_SirB_N"/>
    <property type="match status" value="1"/>
</dbReference>
<dbReference type="PANTHER" id="PTHR33542:SF3">
    <property type="entry name" value="SIROHYDROCHLORIN FERROCHELATASE, CHLOROPLASTIC"/>
    <property type="match status" value="1"/>
</dbReference>
<sequence>MSVVVKGGVFSPACLSVPSSAPSLRVPLRGKAAHSQLAPSKSLRRHPSQPRLVVRRAIRSIVTQSPLEHPNPFRGNPVMGNAISFVRRRIQQTLSRATHAGADADGCEPAVVIVDHGSRVASANESLADVVQLYKERTGTNVVEMAHMELAEPTIDDAVARCVEQGATTVVVFPYFLSRGRHVREDIPRLVEQARSNHPNVNVILAEPLGLEPRLADVIASRINSALKV</sequence>
<protein>
    <recommendedName>
        <fullName evidence="4">Sirohydrochlorin ferrochelatase</fullName>
    </recommendedName>
</protein>
<keyword evidence="1" id="KW-0479">Metal-binding</keyword>
<dbReference type="Gene3D" id="3.40.50.1400">
    <property type="match status" value="1"/>
</dbReference>
<evidence type="ECO:0000313" key="3">
    <source>
        <dbReference type="EMBL" id="CAD9396521.1"/>
    </source>
</evidence>
<accession>A0A7S2BGR5</accession>
<dbReference type="GO" id="GO:0016829">
    <property type="term" value="F:lyase activity"/>
    <property type="evidence" value="ECO:0007669"/>
    <property type="project" value="UniProtKB-KW"/>
</dbReference>
<dbReference type="Pfam" id="PF01903">
    <property type="entry name" value="CbiX"/>
    <property type="match status" value="1"/>
</dbReference>
<dbReference type="InterPro" id="IPR050963">
    <property type="entry name" value="Sirohydro_Cobaltochel/CbiX"/>
</dbReference>
<dbReference type="InterPro" id="IPR002762">
    <property type="entry name" value="CbiX-like"/>
</dbReference>
<name>A0A7S2BGR5_9CHLO</name>
<evidence type="ECO:0000256" key="2">
    <source>
        <dbReference type="ARBA" id="ARBA00023239"/>
    </source>
</evidence>
<evidence type="ECO:0008006" key="4">
    <source>
        <dbReference type="Google" id="ProtNLM"/>
    </source>
</evidence>
<proteinExistence type="predicted"/>
<gene>
    <name evidence="3" type="ORF">PPRO1471_LOCUS8895</name>
</gene>
<dbReference type="SUPFAM" id="SSF53800">
    <property type="entry name" value="Chelatase"/>
    <property type="match status" value="1"/>
</dbReference>
<dbReference type="AlphaFoldDB" id="A0A7S2BGR5"/>
<reference evidence="3" key="1">
    <citation type="submission" date="2021-01" db="EMBL/GenBank/DDBJ databases">
        <authorList>
            <person name="Corre E."/>
            <person name="Pelletier E."/>
            <person name="Niang G."/>
            <person name="Scheremetjew M."/>
            <person name="Finn R."/>
            <person name="Kale V."/>
            <person name="Holt S."/>
            <person name="Cochrane G."/>
            <person name="Meng A."/>
            <person name="Brown T."/>
            <person name="Cohen L."/>
        </authorList>
    </citation>
    <scope>NUCLEOTIDE SEQUENCE</scope>
    <source>
        <strain evidence="3">RCC733</strain>
    </source>
</reference>
<dbReference type="EMBL" id="HBGR01013365">
    <property type="protein sequence ID" value="CAD9396521.1"/>
    <property type="molecule type" value="Transcribed_RNA"/>
</dbReference>
<dbReference type="GO" id="GO:0046872">
    <property type="term" value="F:metal ion binding"/>
    <property type="evidence" value="ECO:0007669"/>
    <property type="project" value="UniProtKB-KW"/>
</dbReference>